<reference evidence="1" key="1">
    <citation type="submission" date="2014-09" db="EMBL/GenBank/DDBJ databases">
        <authorList>
            <person name="Magalhaes I.L.F."/>
            <person name="Oliveira U."/>
            <person name="Santos F.R."/>
            <person name="Vidigal T.H.D.A."/>
            <person name="Brescovit A.D."/>
            <person name="Santos A.J."/>
        </authorList>
    </citation>
    <scope>NUCLEOTIDE SEQUENCE</scope>
    <source>
        <tissue evidence="1">Shoot tissue taken approximately 20 cm above the soil surface</tissue>
    </source>
</reference>
<name>A0A0A9E3R1_ARUDO</name>
<reference evidence="1" key="2">
    <citation type="journal article" date="2015" name="Data Brief">
        <title>Shoot transcriptome of the giant reed, Arundo donax.</title>
        <authorList>
            <person name="Barrero R.A."/>
            <person name="Guerrero F.D."/>
            <person name="Moolhuijzen P."/>
            <person name="Goolsby J.A."/>
            <person name="Tidwell J."/>
            <person name="Bellgard S.E."/>
            <person name="Bellgard M.I."/>
        </authorList>
    </citation>
    <scope>NUCLEOTIDE SEQUENCE</scope>
    <source>
        <tissue evidence="1">Shoot tissue taken approximately 20 cm above the soil surface</tissue>
    </source>
</reference>
<protein>
    <submittedName>
        <fullName evidence="1">Uncharacterized protein</fullName>
    </submittedName>
</protein>
<organism evidence="1">
    <name type="scientific">Arundo donax</name>
    <name type="common">Giant reed</name>
    <name type="synonym">Donax arundinaceus</name>
    <dbReference type="NCBI Taxonomy" id="35708"/>
    <lineage>
        <taxon>Eukaryota</taxon>
        <taxon>Viridiplantae</taxon>
        <taxon>Streptophyta</taxon>
        <taxon>Embryophyta</taxon>
        <taxon>Tracheophyta</taxon>
        <taxon>Spermatophyta</taxon>
        <taxon>Magnoliopsida</taxon>
        <taxon>Liliopsida</taxon>
        <taxon>Poales</taxon>
        <taxon>Poaceae</taxon>
        <taxon>PACMAD clade</taxon>
        <taxon>Arundinoideae</taxon>
        <taxon>Arundineae</taxon>
        <taxon>Arundo</taxon>
    </lineage>
</organism>
<sequence>MFLPSCPLLYRCLHSESWIMGAMDVNAVARHGSGGGSDLADTRRLVSSILARRHEEDARSATSTPTLLCGYPRRRPYVQHHRGRQGVLQRDGASPHQVAENTEDHMVPYPDYLVLFDEERICTLPSQKEVPVD</sequence>
<evidence type="ECO:0000313" key="1">
    <source>
        <dbReference type="EMBL" id="JAD92540.1"/>
    </source>
</evidence>
<proteinExistence type="predicted"/>
<accession>A0A0A9E3R1</accession>
<dbReference type="EMBL" id="GBRH01205355">
    <property type="protein sequence ID" value="JAD92540.1"/>
    <property type="molecule type" value="Transcribed_RNA"/>
</dbReference>
<dbReference type="AlphaFoldDB" id="A0A0A9E3R1"/>